<dbReference type="EMBL" id="JAHOPC010000013">
    <property type="protein sequence ID" value="MBU8868336.1"/>
    <property type="molecule type" value="Genomic_DNA"/>
</dbReference>
<reference evidence="1 2" key="1">
    <citation type="submission" date="2021-06" db="EMBL/GenBank/DDBJ databases">
        <authorList>
            <person name="Jeong J.W."/>
        </authorList>
    </citation>
    <scope>NUCLEOTIDE SEQUENCE [LARGE SCALE GENOMIC DNA]</scope>
    <source>
        <strain evidence="1 2">MMS21-TAE1-1</strain>
    </source>
</reference>
<protein>
    <submittedName>
        <fullName evidence="1">Uncharacterized protein</fullName>
    </submittedName>
</protein>
<gene>
    <name evidence="1" type="ORF">KSW38_18755</name>
</gene>
<comment type="caution">
    <text evidence="1">The sequence shown here is derived from an EMBL/GenBank/DDBJ whole genome shotgun (WGS) entry which is preliminary data.</text>
</comment>
<name>A0ABS6I9E9_9MICC</name>
<evidence type="ECO:0000313" key="2">
    <source>
        <dbReference type="Proteomes" id="UP000824166"/>
    </source>
</evidence>
<accession>A0ABS6I9E9</accession>
<organism evidence="1 2">
    <name type="scientific">Paenarthrobacter aromaticivorans</name>
    <dbReference type="NCBI Taxonomy" id="2849150"/>
    <lineage>
        <taxon>Bacteria</taxon>
        <taxon>Bacillati</taxon>
        <taxon>Actinomycetota</taxon>
        <taxon>Actinomycetes</taxon>
        <taxon>Micrococcales</taxon>
        <taxon>Micrococcaceae</taxon>
        <taxon>Paenarthrobacter</taxon>
    </lineage>
</organism>
<keyword evidence="2" id="KW-1185">Reference proteome</keyword>
<sequence>MHIKEFWNQLSPETQQWLIENPGSMIIPRTQTAILNHETGEDSPVDGHGGTLLTEEDREFIRAQARRIEPK</sequence>
<proteinExistence type="predicted"/>
<dbReference type="Proteomes" id="UP000824166">
    <property type="component" value="Unassembled WGS sequence"/>
</dbReference>
<evidence type="ECO:0000313" key="1">
    <source>
        <dbReference type="EMBL" id="MBU8868336.1"/>
    </source>
</evidence>